<protein>
    <recommendedName>
        <fullName evidence="5">FMN-binding domain-containing protein</fullName>
    </recommendedName>
</protein>
<gene>
    <name evidence="6" type="ORF">PS662_03577</name>
</gene>
<name>A0A5E6UKK4_PSEFL</name>
<feature type="transmembrane region" description="Helical" evidence="4">
    <location>
        <begin position="504"/>
        <end position="521"/>
    </location>
</feature>
<evidence type="ECO:0000313" key="7">
    <source>
        <dbReference type="Proteomes" id="UP000326953"/>
    </source>
</evidence>
<dbReference type="GO" id="GO:0045893">
    <property type="term" value="P:positive regulation of DNA-templated transcription"/>
    <property type="evidence" value="ECO:0007669"/>
    <property type="project" value="InterPro"/>
</dbReference>
<proteinExistence type="predicted"/>
<reference evidence="6 7" key="1">
    <citation type="submission" date="2019-09" db="EMBL/GenBank/DDBJ databases">
        <authorList>
            <person name="Chandra G."/>
            <person name="Truman W A."/>
        </authorList>
    </citation>
    <scope>NUCLEOTIDE SEQUENCE [LARGE SCALE GENOMIC DNA]</scope>
    <source>
        <strain evidence="6">PS662</strain>
    </source>
</reference>
<dbReference type="InterPro" id="IPR052378">
    <property type="entry name" value="NosR_regulator"/>
</dbReference>
<organism evidence="6 7">
    <name type="scientific">Pseudomonas fluorescens</name>
    <dbReference type="NCBI Taxonomy" id="294"/>
    <lineage>
        <taxon>Bacteria</taxon>
        <taxon>Pseudomonadati</taxon>
        <taxon>Pseudomonadota</taxon>
        <taxon>Gammaproteobacteria</taxon>
        <taxon>Pseudomonadales</taxon>
        <taxon>Pseudomonadaceae</taxon>
        <taxon>Pseudomonas</taxon>
    </lineage>
</organism>
<evidence type="ECO:0000259" key="5">
    <source>
        <dbReference type="SMART" id="SM00900"/>
    </source>
</evidence>
<dbReference type="OrthoDB" id="9806398at2"/>
<evidence type="ECO:0000256" key="2">
    <source>
        <dbReference type="ARBA" id="ARBA00022475"/>
    </source>
</evidence>
<keyword evidence="4" id="KW-0812">Transmembrane</keyword>
<feature type="transmembrane region" description="Helical" evidence="4">
    <location>
        <begin position="465"/>
        <end position="492"/>
    </location>
</feature>
<dbReference type="GO" id="GO:0005886">
    <property type="term" value="C:plasma membrane"/>
    <property type="evidence" value="ECO:0007669"/>
    <property type="project" value="UniProtKB-SubCell"/>
</dbReference>
<evidence type="ECO:0000256" key="3">
    <source>
        <dbReference type="ARBA" id="ARBA00023136"/>
    </source>
</evidence>
<evidence type="ECO:0000313" key="6">
    <source>
        <dbReference type="EMBL" id="VVN05531.1"/>
    </source>
</evidence>
<dbReference type="PANTHER" id="PTHR30224:SF4">
    <property type="entry name" value="ELECTRON TRANSPORT PROTEIN YCCM-RELATED"/>
    <property type="match status" value="1"/>
</dbReference>
<dbReference type="AlphaFoldDB" id="A0A5E6UKK4"/>
<evidence type="ECO:0000256" key="4">
    <source>
        <dbReference type="SAM" id="Phobius"/>
    </source>
</evidence>
<dbReference type="NCBIfam" id="NF046105">
    <property type="entry name" value="TransRegNosR"/>
    <property type="match status" value="1"/>
</dbReference>
<dbReference type="Proteomes" id="UP000326953">
    <property type="component" value="Unassembled WGS sequence"/>
</dbReference>
<dbReference type="GO" id="GO:0010181">
    <property type="term" value="F:FMN binding"/>
    <property type="evidence" value="ECO:0007669"/>
    <property type="project" value="InterPro"/>
</dbReference>
<dbReference type="GO" id="GO:0003677">
    <property type="term" value="F:DNA binding"/>
    <property type="evidence" value="ECO:0007669"/>
    <property type="project" value="InterPro"/>
</dbReference>
<sequence length="735" mass="82126">MTNHQPSIPGNLRNWSVGLVVMLLLLGAMFAAVQAKSYGDIEQQRIDKVFPQADTVSTPDGPFKVRTLSAAGKVIGYVFQSLDVVDIPAYSGKPINTQVILDTAGVIQDAYVLEHHEPILLIGIPEEKLHGFSARYTGIKVNQRVVVGHSSDPSAVTVDAIAGATVTAMVVNEVIMRAAHEVAVSLKLIEDKGGVVSKPATVRKDFYEPATWTQLTGNGAIRRLNLTRGQVDDAFKGTEAEGVDTASPDQIDETFIELYTADVNPPTIGRALLGDNQYHLLMQDLKPGEQAIAVLGRGIYSYKGSGYVRGGIFDRVQLRQFGNVISFRDMDHLRLSDVSAEGMPEFTEMSVFIVRKAAGFDPGSPWSLELLVRRQTGPVSGMFSSFELAYQLPEQYLDRPAPSAEELAALEEAGRPMWLTIWYQKQFQIGVLASALLLLTAILFVQDKLTRRPRFLHWLRRGYLIFTVVFLGWYALGQLSVVNVLTFVHALFEHFRWELFLTDPLIFMLWVFTAASILLWGRGVFCGWLCPFGALQELINEAARKLKIPQYELPFAVHERLWAIKYLILLLLFGLSLESMSTAELFAEVEPFKTAVTLRFDRQWWFVLYAVALLVINIFTRKVYCRYICPLGAALAIPSKLRLFDWLKRRQECGSPCQLCAKECEIQAIHPDGRINVNECHYCLDCQMTYHNDHKCPPLVNKRKKRSKSASVAAQLIPVVEVTPTVGASLLAKDS</sequence>
<keyword evidence="4" id="KW-1133">Transmembrane helix</keyword>
<dbReference type="EMBL" id="CABVHK010000011">
    <property type="protein sequence ID" value="VVN05531.1"/>
    <property type="molecule type" value="Genomic_DNA"/>
</dbReference>
<accession>A0A5E6UKK4</accession>
<comment type="subcellular location">
    <subcellularLocation>
        <location evidence="1">Cell membrane</location>
    </subcellularLocation>
</comment>
<dbReference type="InterPro" id="IPR007329">
    <property type="entry name" value="FMN-bd"/>
</dbReference>
<dbReference type="SUPFAM" id="SSF54862">
    <property type="entry name" value="4Fe-4S ferredoxins"/>
    <property type="match status" value="1"/>
</dbReference>
<dbReference type="PIRSF" id="PIRSF036354">
    <property type="entry name" value="NosR"/>
    <property type="match status" value="1"/>
</dbReference>
<feature type="transmembrane region" description="Helical" evidence="4">
    <location>
        <begin position="427"/>
        <end position="445"/>
    </location>
</feature>
<dbReference type="Pfam" id="PF04205">
    <property type="entry name" value="FMN_bind"/>
    <property type="match status" value="1"/>
</dbReference>
<dbReference type="RefSeq" id="WP_150711984.1">
    <property type="nucleotide sequence ID" value="NZ_CABVHK010000011.1"/>
</dbReference>
<keyword evidence="2" id="KW-1003">Cell membrane</keyword>
<feature type="domain" description="FMN-binding" evidence="5">
    <location>
        <begin position="89"/>
        <end position="182"/>
    </location>
</feature>
<keyword evidence="3 4" id="KW-0472">Membrane</keyword>
<feature type="transmembrane region" description="Helical" evidence="4">
    <location>
        <begin position="603"/>
        <end position="620"/>
    </location>
</feature>
<dbReference type="InterPro" id="IPR011399">
    <property type="entry name" value="NosR"/>
</dbReference>
<dbReference type="Pfam" id="PF12801">
    <property type="entry name" value="Fer4_5"/>
    <property type="match status" value="2"/>
</dbReference>
<dbReference type="SMART" id="SM00900">
    <property type="entry name" value="FMN_bind"/>
    <property type="match status" value="1"/>
</dbReference>
<feature type="transmembrane region" description="Helical" evidence="4">
    <location>
        <begin position="563"/>
        <end position="583"/>
    </location>
</feature>
<evidence type="ECO:0000256" key="1">
    <source>
        <dbReference type="ARBA" id="ARBA00004236"/>
    </source>
</evidence>
<dbReference type="PANTHER" id="PTHR30224">
    <property type="entry name" value="ELECTRON TRANSPORT PROTEIN"/>
    <property type="match status" value="1"/>
</dbReference>
<dbReference type="InterPro" id="IPR017896">
    <property type="entry name" value="4Fe4S_Fe-S-bd"/>
</dbReference>